<organism evidence="4">
    <name type="scientific">Thermorudis peleae</name>
    <dbReference type="NCBI Taxonomy" id="1382356"/>
    <lineage>
        <taxon>Bacteria</taxon>
        <taxon>Pseudomonadati</taxon>
        <taxon>Thermomicrobiota</taxon>
        <taxon>Thermomicrobia</taxon>
        <taxon>Thermomicrobia incertae sedis</taxon>
        <taxon>Thermorudis</taxon>
    </lineage>
</organism>
<evidence type="ECO:0000256" key="2">
    <source>
        <dbReference type="ARBA" id="ARBA00023239"/>
    </source>
</evidence>
<dbReference type="GO" id="GO:0005829">
    <property type="term" value="C:cytosol"/>
    <property type="evidence" value="ECO:0007669"/>
    <property type="project" value="TreeGrafter"/>
</dbReference>
<reference evidence="4" key="1">
    <citation type="journal article" date="2020" name="mSystems">
        <title>Genome- and Community-Level Interaction Insights into Carbon Utilization and Element Cycling Functions of Hydrothermarchaeota in Hydrothermal Sediment.</title>
        <authorList>
            <person name="Zhou Z."/>
            <person name="Liu Y."/>
            <person name="Xu W."/>
            <person name="Pan J."/>
            <person name="Luo Z.H."/>
            <person name="Li M."/>
        </authorList>
    </citation>
    <scope>NUCLEOTIDE SEQUENCE [LARGE SCALE GENOMIC DNA]</scope>
    <source>
        <strain evidence="4">SpSt-210</strain>
    </source>
</reference>
<name>A0A831X7N8_9BACT</name>
<dbReference type="Pfam" id="PF00596">
    <property type="entry name" value="Aldolase_II"/>
    <property type="match status" value="1"/>
</dbReference>
<dbReference type="AlphaFoldDB" id="A0A831X7N8"/>
<proteinExistence type="predicted"/>
<dbReference type="Gene3D" id="3.40.225.10">
    <property type="entry name" value="Class II aldolase/adducin N-terminal domain"/>
    <property type="match status" value="1"/>
</dbReference>
<dbReference type="GO" id="GO:0016832">
    <property type="term" value="F:aldehyde-lyase activity"/>
    <property type="evidence" value="ECO:0007669"/>
    <property type="project" value="TreeGrafter"/>
</dbReference>
<dbReference type="InterPro" id="IPR050197">
    <property type="entry name" value="Aldolase_class_II_sugar_metab"/>
</dbReference>
<accession>A0A831X7N8</accession>
<evidence type="ECO:0000313" key="4">
    <source>
        <dbReference type="EMBL" id="HEG90355.1"/>
    </source>
</evidence>
<dbReference type="InterPro" id="IPR001303">
    <property type="entry name" value="Aldolase_II/adducin_N"/>
</dbReference>
<comment type="caution">
    <text evidence="4">The sequence shown here is derived from an EMBL/GenBank/DDBJ whole genome shotgun (WGS) entry which is preliminary data.</text>
</comment>
<dbReference type="InterPro" id="IPR036409">
    <property type="entry name" value="Aldolase_II/adducin_N_sf"/>
</dbReference>
<dbReference type="GO" id="GO:0019323">
    <property type="term" value="P:pentose catabolic process"/>
    <property type="evidence" value="ECO:0007669"/>
    <property type="project" value="TreeGrafter"/>
</dbReference>
<dbReference type="GO" id="GO:0046872">
    <property type="term" value="F:metal ion binding"/>
    <property type="evidence" value="ECO:0007669"/>
    <property type="project" value="UniProtKB-KW"/>
</dbReference>
<keyword evidence="2" id="KW-0456">Lyase</keyword>
<gene>
    <name evidence="4" type="ORF">ENP34_02780</name>
</gene>
<feature type="domain" description="Class II aldolase/adducin N-terminal" evidence="3">
    <location>
        <begin position="9"/>
        <end position="185"/>
    </location>
</feature>
<dbReference type="SUPFAM" id="SSF53639">
    <property type="entry name" value="AraD/HMP-PK domain-like"/>
    <property type="match status" value="1"/>
</dbReference>
<dbReference type="EMBL" id="DSIY01000060">
    <property type="protein sequence ID" value="HEG90355.1"/>
    <property type="molecule type" value="Genomic_DNA"/>
</dbReference>
<sequence>MPLDLAPREDLIALGRLAGRRGFLWGTTGNVSVRRSEAHFLITERGTTLDQLDAQNLVLCPLRGGPGEPPEASSEIQLHRHIYQRRPDVRCVIHLSPLYTTMVACTDLELPTDLVPETVRYLGEIARVPYIQPGTDELGRAVAEALGDDRYVVIMTNHGAVTVGDSSLTAFRRMETLEFLCRMVVMAQAAGLTLRGIGPEAAEALRRSVYGSGNSFASG</sequence>
<evidence type="ECO:0000259" key="3">
    <source>
        <dbReference type="SMART" id="SM01007"/>
    </source>
</evidence>
<dbReference type="PANTHER" id="PTHR22789">
    <property type="entry name" value="FUCULOSE PHOSPHATE ALDOLASE"/>
    <property type="match status" value="1"/>
</dbReference>
<dbReference type="SMART" id="SM01007">
    <property type="entry name" value="Aldolase_II"/>
    <property type="match status" value="1"/>
</dbReference>
<dbReference type="PANTHER" id="PTHR22789:SF0">
    <property type="entry name" value="3-OXO-TETRONATE 4-PHOSPHATE DECARBOXYLASE-RELATED"/>
    <property type="match status" value="1"/>
</dbReference>
<protein>
    <submittedName>
        <fullName evidence="4">Class II aldolase/adducin family protein</fullName>
    </submittedName>
</protein>
<keyword evidence="1" id="KW-0479">Metal-binding</keyword>
<evidence type="ECO:0000256" key="1">
    <source>
        <dbReference type="ARBA" id="ARBA00022723"/>
    </source>
</evidence>